<gene>
    <name evidence="2" type="ORF">C4K88_07545</name>
</gene>
<reference evidence="2 3" key="1">
    <citation type="journal article" date="2014" name="Int. J. Syst. Evol. Microbiol.">
        <title>Arthrobacter pityocampae sp. nov., isolated from Thaumetopoea pityocampa (Lep., Thaumetopoeidae).</title>
        <authorList>
            <person name="Ince I.A."/>
            <person name="Demirbag Z."/>
            <person name="Kati H."/>
        </authorList>
    </citation>
    <scope>NUCLEOTIDE SEQUENCE [LARGE SCALE GENOMIC DNA]</scope>
    <source>
        <strain evidence="2 3">Tp2</strain>
    </source>
</reference>
<protein>
    <submittedName>
        <fullName evidence="2">Uncharacterized protein</fullName>
    </submittedName>
</protein>
<evidence type="ECO:0000313" key="2">
    <source>
        <dbReference type="EMBL" id="PPB49536.1"/>
    </source>
</evidence>
<comment type="caution">
    <text evidence="2">The sequence shown here is derived from an EMBL/GenBank/DDBJ whole genome shotgun (WGS) entry which is preliminary data.</text>
</comment>
<accession>A0A2S5IY63</accession>
<sequence>MTINIAEFEAVLPDAEVIRTAAGAFKDTVGSINTTATVTASTWTRLEGGVYDVPGKEQVFSAFVPVLTASGDLVENAATVHTATTAYAEAVDALKVRLEGVKADTASFYREVDGRPQDEWDDDEGLVEKELAIIGALDQLFADLQAAQRDCANAISGIYGGPSYVQTTEEGVTANQVAYGYSSDQLDAAAAAGDIPWGKPTEWDKPWYRDVGDSIASFGKGLWSGVTGTVTGLGNMVGLNGAEAFKQTWAGIGKLAVNVAIVTSPVLQMSLRATGNGDVADRAGEELLAVGKAAIHWDEWQSDPAYAAGATTFDLAAILMTAGAGATAKVGSVAGKIGTIGGKAGTVVKVTGIGKVAVGTVKATDFIQGVKVSTITITADVGRTVIAKVDDVYRAGTAGVGNTVRNGVAVMNDAGDRIVNALSPQPVLAGAGGVPTRPGALLNAVETHAGSQGGGSGAGQAPTGRGSGSGSTLGSSASSSSPNLSEEIRRRNEGRFGQTVDEQPTPVRTNIDPAPDERTGAAETSRSSTPEAPERTQPEAPDGTGTSAATPGTADAPDQAGMAGRSAGAAIPDRPEAPERTRDRSDGTDEKNIGNAGWAPENSDIPSKTGGEQRESAAVEAPEGPSAGRDKMADGENPSDTNPRSMHDEDQTGSDNEPAGNNTAGTAGDHPTSEPVPVRDDVDESTSHSTLSETWDNSSPKVEFDEAGNPVKLIFSDGEHRVAFSNDHLGNGARDIMEHIVPALERHGRDMEWLKDIVKREASESLSVADMQALFDVRRSIPDLTGDSVMQKVLNHSSGDFVLSNVPDWRGTVLGFVTDGADARELLTPSEIFRALRLDYENTGFRNDDSLPVRAIRFSSTNAFEALIPDESLVQNLQRNGVDVPQEILAERPPASREGDSYPNTGHGFTASAFDRKPIMVEYKASDPMKMRKGAEMWELTGDRVPVLVGIFDGANWRRIDINAPTASS</sequence>
<organism evidence="2 3">
    <name type="scientific">Arthrobacter pityocampae</name>
    <dbReference type="NCBI Taxonomy" id="547334"/>
    <lineage>
        <taxon>Bacteria</taxon>
        <taxon>Bacillati</taxon>
        <taxon>Actinomycetota</taxon>
        <taxon>Actinomycetes</taxon>
        <taxon>Micrococcales</taxon>
        <taxon>Micrococcaceae</taxon>
        <taxon>Arthrobacter</taxon>
    </lineage>
</organism>
<dbReference type="Proteomes" id="UP000239297">
    <property type="component" value="Unassembled WGS sequence"/>
</dbReference>
<evidence type="ECO:0000313" key="3">
    <source>
        <dbReference type="Proteomes" id="UP000239297"/>
    </source>
</evidence>
<feature type="compositionally biased region" description="Basic and acidic residues" evidence="1">
    <location>
        <begin position="573"/>
        <end position="592"/>
    </location>
</feature>
<feature type="compositionally biased region" description="Polar residues" evidence="1">
    <location>
        <begin position="687"/>
        <end position="700"/>
    </location>
</feature>
<keyword evidence="3" id="KW-1185">Reference proteome</keyword>
<feature type="compositionally biased region" description="Low complexity" evidence="1">
    <location>
        <begin position="540"/>
        <end position="558"/>
    </location>
</feature>
<name>A0A2S5IY63_9MICC</name>
<dbReference type="AlphaFoldDB" id="A0A2S5IY63"/>
<feature type="compositionally biased region" description="Polar residues" evidence="1">
    <location>
        <begin position="653"/>
        <end position="665"/>
    </location>
</feature>
<proteinExistence type="predicted"/>
<feature type="compositionally biased region" description="Low complexity" evidence="1">
    <location>
        <begin position="472"/>
        <end position="481"/>
    </location>
</feature>
<evidence type="ECO:0000256" key="1">
    <source>
        <dbReference type="SAM" id="MobiDB-lite"/>
    </source>
</evidence>
<feature type="region of interest" description="Disordered" evidence="1">
    <location>
        <begin position="447"/>
        <end position="704"/>
    </location>
</feature>
<dbReference type="EMBL" id="PRKW01000003">
    <property type="protein sequence ID" value="PPB49536.1"/>
    <property type="molecule type" value="Genomic_DNA"/>
</dbReference>
<dbReference type="RefSeq" id="WP_104121022.1">
    <property type="nucleotide sequence ID" value="NZ_PRKW01000003.1"/>
</dbReference>
<dbReference type="OrthoDB" id="3259283at2"/>